<dbReference type="PANTHER" id="PTHR46270">
    <property type="entry name" value="ARMADILLO-TYPE FOLD-RELATED"/>
    <property type="match status" value="1"/>
</dbReference>
<name>A0A814KMR5_9BILA</name>
<reference evidence="2" key="1">
    <citation type="submission" date="2021-02" db="EMBL/GenBank/DDBJ databases">
        <authorList>
            <person name="Nowell W R."/>
        </authorList>
    </citation>
    <scope>NUCLEOTIDE SEQUENCE</scope>
</reference>
<accession>A0A814KMR5</accession>
<dbReference type="AlphaFoldDB" id="A0A814KMR5"/>
<evidence type="ECO:0000313" key="4">
    <source>
        <dbReference type="Proteomes" id="UP000663891"/>
    </source>
</evidence>
<evidence type="ECO:0000313" key="2">
    <source>
        <dbReference type="EMBL" id="CAF1053430.1"/>
    </source>
</evidence>
<evidence type="ECO:0000256" key="1">
    <source>
        <dbReference type="SAM" id="MobiDB-lite"/>
    </source>
</evidence>
<organism evidence="2 4">
    <name type="scientific">Adineta steineri</name>
    <dbReference type="NCBI Taxonomy" id="433720"/>
    <lineage>
        <taxon>Eukaryota</taxon>
        <taxon>Metazoa</taxon>
        <taxon>Spiralia</taxon>
        <taxon>Gnathifera</taxon>
        <taxon>Rotifera</taxon>
        <taxon>Eurotatoria</taxon>
        <taxon>Bdelloidea</taxon>
        <taxon>Adinetida</taxon>
        <taxon>Adinetidae</taxon>
        <taxon>Adineta</taxon>
    </lineage>
</organism>
<dbReference type="Gene3D" id="1.10.150.50">
    <property type="entry name" value="Transcription Factor, Ets-1"/>
    <property type="match status" value="1"/>
</dbReference>
<evidence type="ECO:0008006" key="5">
    <source>
        <dbReference type="Google" id="ProtNLM"/>
    </source>
</evidence>
<dbReference type="EMBL" id="CAJOAY010001213">
    <property type="protein sequence ID" value="CAF3811348.1"/>
    <property type="molecule type" value="Genomic_DNA"/>
</dbReference>
<feature type="compositionally biased region" description="Polar residues" evidence="1">
    <location>
        <begin position="566"/>
        <end position="583"/>
    </location>
</feature>
<comment type="caution">
    <text evidence="2">The sequence shown here is derived from an EMBL/GenBank/DDBJ whole genome shotgun (WGS) entry which is preliminary data.</text>
</comment>
<dbReference type="Proteomes" id="UP000663881">
    <property type="component" value="Unassembled WGS sequence"/>
</dbReference>
<dbReference type="InterPro" id="IPR013761">
    <property type="entry name" value="SAM/pointed_sf"/>
</dbReference>
<protein>
    <recommendedName>
        <fullName evidence="5">SAM domain-containing protein</fullName>
    </recommendedName>
</protein>
<sequence length="706" mass="82119">MASTILSSASYLNYLNDYINIILNYTDQNLIENLNKSYFDEIETYARSILTQWHSEELIDKQASLYIENVGYLNRKIASLTKTYSLNEKQSERIEDLLCNSEIIQLITSIIESLLITNVRHKDNFLRYLSILIDSFSSMKYSKSIFNEITQQVIESKYYKQYLIELISSSDIQSVHLFFIGAISQLASPIQNLTINELYSKFLTTFYNEKYFPNNIDLHYCTLGILSQLQISFLINDYSCISTLISIFIHVSTEYNKIFLLPILNLFNRLCIQSKTVACYLNTDELIDILLQYVTNQQDYQIHIQTCLLLGHIISEKQIIQFRINYKLTMKLINLLQYHKHEIMNILNSLLSLVIHEQIQFIIAHTYQLIYFIQLCKDYPIVYDIIWKLSFHSDIIDQLVTRHDDFLKQLPTLPAAQGILQNIQIKNSCRSPLTNGVSYDISLISSSKDHFIVKKIEENLLKHNFHIGTTLNSSCILLCVSEESKHDSTCQAAIRQAVLDCKKIILCIVRNPYRIDDWFNTLNIQERKSLNVITSSIEKILPEIEKNCRNNHHLPAITKRTRIVSPPSSHRTSQETFTLSPEPQQSPVEILPMVPIKKIQNWTNQEVITWCENNKLNAFSKILTHYDGRNLLALAHVSRMSAPHTIINQLRNDCRKQGLRLSFVEFVRFQAALDELLRLERNILRKQSISTLANRYVYKGKIAQQT</sequence>
<proteinExistence type="predicted"/>
<dbReference type="Proteomes" id="UP000663891">
    <property type="component" value="Unassembled WGS sequence"/>
</dbReference>
<gene>
    <name evidence="3" type="ORF">OKA104_LOCUS19082</name>
    <name evidence="2" type="ORF">VCS650_LOCUS17534</name>
</gene>
<feature type="region of interest" description="Disordered" evidence="1">
    <location>
        <begin position="564"/>
        <end position="583"/>
    </location>
</feature>
<dbReference type="OrthoDB" id="10024355at2759"/>
<evidence type="ECO:0000313" key="3">
    <source>
        <dbReference type="EMBL" id="CAF3811348.1"/>
    </source>
</evidence>
<dbReference type="PANTHER" id="PTHR46270:SF2">
    <property type="entry name" value="TIR DOMAIN-CONTAINING PROTEIN"/>
    <property type="match status" value="1"/>
</dbReference>
<dbReference type="EMBL" id="CAJNON010000162">
    <property type="protein sequence ID" value="CAF1053430.1"/>
    <property type="molecule type" value="Genomic_DNA"/>
</dbReference>